<protein>
    <submittedName>
        <fullName evidence="2">Uncharacterized protein</fullName>
    </submittedName>
</protein>
<keyword evidence="1" id="KW-0472">Membrane</keyword>
<organism evidence="2 3">
    <name type="scientific">Clostridium butyricum</name>
    <dbReference type="NCBI Taxonomy" id="1492"/>
    <lineage>
        <taxon>Bacteria</taxon>
        <taxon>Bacillati</taxon>
        <taxon>Bacillota</taxon>
        <taxon>Clostridia</taxon>
        <taxon>Eubacteriales</taxon>
        <taxon>Clostridiaceae</taxon>
        <taxon>Clostridium</taxon>
    </lineage>
</organism>
<dbReference type="EMBL" id="LRDH01000172">
    <property type="protein sequence ID" value="PPV11985.1"/>
    <property type="molecule type" value="Genomic_DNA"/>
</dbReference>
<reference evidence="2 3" key="1">
    <citation type="submission" date="2016-01" db="EMBL/GenBank/DDBJ databases">
        <title>Characterization of the Clostridium difficile lineages that are prevalent in Hong Kong and China.</title>
        <authorList>
            <person name="Kwok J.S.-L."/>
            <person name="Lam W.-Y."/>
            <person name="Ip M."/>
            <person name="Chan T.-F."/>
            <person name="Hawkey P.M."/>
            <person name="Tsui S.K.-W."/>
        </authorList>
    </citation>
    <scope>NUCLEOTIDE SEQUENCE [LARGE SCALE GENOMIC DNA]</scope>
    <source>
        <strain evidence="2 3">300064</strain>
    </source>
</reference>
<dbReference type="Proteomes" id="UP000238081">
    <property type="component" value="Unassembled WGS sequence"/>
</dbReference>
<proteinExistence type="predicted"/>
<dbReference type="AlphaFoldDB" id="A0A2S7F5D4"/>
<evidence type="ECO:0000256" key="1">
    <source>
        <dbReference type="SAM" id="Phobius"/>
    </source>
</evidence>
<evidence type="ECO:0000313" key="2">
    <source>
        <dbReference type="EMBL" id="PPV11985.1"/>
    </source>
</evidence>
<gene>
    <name evidence="2" type="ORF">AWN73_20205</name>
</gene>
<keyword evidence="1" id="KW-0812">Transmembrane</keyword>
<dbReference type="RefSeq" id="WP_043665987.1">
    <property type="nucleotide sequence ID" value="NZ_JAJDMU010000420.1"/>
</dbReference>
<accession>A0A2S7F5D4</accession>
<keyword evidence="1" id="KW-1133">Transmembrane helix</keyword>
<comment type="caution">
    <text evidence="2">The sequence shown here is derived from an EMBL/GenBank/DDBJ whole genome shotgun (WGS) entry which is preliminary data.</text>
</comment>
<feature type="transmembrane region" description="Helical" evidence="1">
    <location>
        <begin position="15"/>
        <end position="34"/>
    </location>
</feature>
<name>A0A2S7F5D4_CLOBU</name>
<evidence type="ECO:0000313" key="3">
    <source>
        <dbReference type="Proteomes" id="UP000238081"/>
    </source>
</evidence>
<sequence>MPIWIFEGTLLGLKGGFWLVGLPLTIAMIYLEVYNYKKQKKEEKDTTDLPVENIIVNLTKEEKWMLENIIKRSKSENLDLYIKDIINRMK</sequence>